<dbReference type="RefSeq" id="WP_071318295.1">
    <property type="nucleotide sequence ID" value="NZ_CP063356.2"/>
</dbReference>
<keyword evidence="3" id="KW-0575">Peroxidase</keyword>
<dbReference type="KEGG" id="aia:AWH56_013040"/>
<dbReference type="PANTHER" id="PTHR34599">
    <property type="entry name" value="PEROXIDASE-RELATED"/>
    <property type="match status" value="1"/>
</dbReference>
<dbReference type="Proteomes" id="UP000180175">
    <property type="component" value="Chromosome"/>
</dbReference>
<gene>
    <name evidence="3" type="ORF">AWH56_013040</name>
    <name evidence="2" type="ORF">AWH56_17665</name>
</gene>
<feature type="domain" description="Phosphatidic acid phosphatase type 2/haloperoxidase" evidence="1">
    <location>
        <begin position="132"/>
        <end position="233"/>
    </location>
</feature>
<dbReference type="EMBL" id="CP063356">
    <property type="protein sequence ID" value="QOY38368.1"/>
    <property type="molecule type" value="Genomic_DNA"/>
</dbReference>
<dbReference type="PANTHER" id="PTHR34599:SF1">
    <property type="entry name" value="PHOSPHATIDIC ACID PHOSPHATASE TYPE 2_HALOPEROXIDASE DOMAIN-CONTAINING PROTEIN"/>
    <property type="match status" value="1"/>
</dbReference>
<dbReference type="Gene3D" id="1.10.606.20">
    <property type="match status" value="1"/>
</dbReference>
<proteinExistence type="predicted"/>
<dbReference type="InterPro" id="IPR036938">
    <property type="entry name" value="PAP2/HPO_sf"/>
</dbReference>
<dbReference type="Pfam" id="PF01569">
    <property type="entry name" value="PAP2"/>
    <property type="match status" value="1"/>
</dbReference>
<dbReference type="InterPro" id="IPR052559">
    <property type="entry name" value="V-haloperoxidase"/>
</dbReference>
<keyword evidence="3" id="KW-0560">Oxidoreductase</keyword>
<dbReference type="SUPFAM" id="SSF48317">
    <property type="entry name" value="Acid phosphatase/Vanadium-dependent haloperoxidase"/>
    <property type="match status" value="1"/>
</dbReference>
<reference evidence="3 4" key="3">
    <citation type="journal article" date="2019" name="Int. J. Syst. Evol. Microbiol.">
        <title>Anaerobacillus isosaccharinicus sp. nov., an alkaliphilic bacterium which degrades isosaccharinic acid.</title>
        <authorList>
            <person name="Bassil N.M."/>
            <person name="Lloyd J.R."/>
        </authorList>
    </citation>
    <scope>NUCLEOTIDE SEQUENCE [LARGE SCALE GENOMIC DNA]</scope>
    <source>
        <strain evidence="3 4">NB2006</strain>
    </source>
</reference>
<name>A0A1S2LDH1_9BACI</name>
<reference evidence="3" key="4">
    <citation type="submission" date="2020-10" db="EMBL/GenBank/DDBJ databases">
        <authorList>
            <person name="Bassil N.M."/>
            <person name="Lloyd J.R."/>
        </authorList>
    </citation>
    <scope>NUCLEOTIDE SEQUENCE</scope>
    <source>
        <strain evidence="3">NB2006</strain>
    </source>
</reference>
<evidence type="ECO:0000259" key="1">
    <source>
        <dbReference type="Pfam" id="PF01569"/>
    </source>
</evidence>
<sequence>METPQKRYKTPKWSKFSAGKVKPVEPEAGSWPLYYFKKNWCNQWTDLEGKLVSFKIRNPQRIDFFGTELEAVKNAQQNLTDEQRTIANYFGFGPPTKQWTPVIDRLVDTYNVSPARAARIIAVTQAAINDALIICWHLKYVLDVARPDQLDPDIETVLPTPHFPAYPSGHATVSGAVEVVLSYFFPAERARLKEIAEENSMSRLYACVHFPIDNSEGLRLGRQIGHYIVKDLKKARDAKDNRVDSPFKEGKGAVLPPPPWDQIIPYPPTNEREVQPRRPLFFF</sequence>
<evidence type="ECO:0000313" key="3">
    <source>
        <dbReference type="EMBL" id="QOY38368.1"/>
    </source>
</evidence>
<evidence type="ECO:0000313" key="4">
    <source>
        <dbReference type="Proteomes" id="UP000180175"/>
    </source>
</evidence>
<keyword evidence="4" id="KW-1185">Reference proteome</keyword>
<dbReference type="OrthoDB" id="7793240at2"/>
<dbReference type="CDD" id="cd03398">
    <property type="entry name" value="PAP2_haloperoxidase"/>
    <property type="match status" value="1"/>
</dbReference>
<dbReference type="GO" id="GO:0004601">
    <property type="term" value="F:peroxidase activity"/>
    <property type="evidence" value="ECO:0007669"/>
    <property type="project" value="UniProtKB-KW"/>
</dbReference>
<reference evidence="3 4" key="2">
    <citation type="journal article" date="2017" name="Genome Announc.">
        <title>Draft Genome Sequences of Four Alkaliphilic Bacteria Belonging to the Anaerobacillus Genus.</title>
        <authorList>
            <person name="Bassil N.M."/>
            <person name="Lloyd J.R."/>
        </authorList>
    </citation>
    <scope>NUCLEOTIDE SEQUENCE [LARGE SCALE GENOMIC DNA]</scope>
    <source>
        <strain evidence="3 4">NB2006</strain>
    </source>
</reference>
<protein>
    <submittedName>
        <fullName evidence="3">Vanadium-dependent haloperoxidase</fullName>
    </submittedName>
</protein>
<dbReference type="EMBL" id="LQXD01000152">
    <property type="protein sequence ID" value="OIJ09555.1"/>
    <property type="molecule type" value="Genomic_DNA"/>
</dbReference>
<reference evidence="2 4" key="1">
    <citation type="submission" date="2016-10" db="EMBL/GenBank/DDBJ databases">
        <title>Draft genome sequences of four alkaliphilic bacteria belonging to the Anaerobacillus genus.</title>
        <authorList>
            <person name="Bassil N.M."/>
            <person name="Lloyd J.R."/>
        </authorList>
    </citation>
    <scope>NUCLEOTIDE SEQUENCE [LARGE SCALE GENOMIC DNA]</scope>
    <source>
        <strain evidence="2 4">NB2006</strain>
    </source>
</reference>
<dbReference type="InterPro" id="IPR000326">
    <property type="entry name" value="PAP2/HPO"/>
</dbReference>
<organism evidence="2 4">
    <name type="scientific">Anaerobacillus isosaccharinicus</name>
    <dbReference type="NCBI Taxonomy" id="1532552"/>
    <lineage>
        <taxon>Bacteria</taxon>
        <taxon>Bacillati</taxon>
        <taxon>Bacillota</taxon>
        <taxon>Bacilli</taxon>
        <taxon>Bacillales</taxon>
        <taxon>Bacillaceae</taxon>
        <taxon>Anaerobacillus</taxon>
    </lineage>
</organism>
<dbReference type="AlphaFoldDB" id="A0A1S2LDH1"/>
<evidence type="ECO:0000313" key="2">
    <source>
        <dbReference type="EMBL" id="OIJ09555.1"/>
    </source>
</evidence>
<accession>A0A1S2LDH1</accession>